<name>A0A183JCJ9_9TREM</name>
<evidence type="ECO:0000313" key="2">
    <source>
        <dbReference type="Proteomes" id="UP000279833"/>
    </source>
</evidence>
<dbReference type="EMBL" id="UZAK01000261">
    <property type="protein sequence ID" value="VDO61322.1"/>
    <property type="molecule type" value="Genomic_DNA"/>
</dbReference>
<sequence length="178" mass="20291">MITIKIGNNYSVIICSAGRISQIVTEMRRYNLVVLGISETDWAQAGQRRIDTGEILLYSDHEEENAPHTQGVALTLSKEARKLLGFNKHHHKQWISIENLVRIQDKKNKKTAINNSRTGAEKVKAQAKCTEADKRVKKSIRDDKRKYVEELTATEEEALREGNMKKLYDAAKKLEGEI</sequence>
<organism evidence="3">
    <name type="scientific">Schistosoma curassoni</name>
    <dbReference type="NCBI Taxonomy" id="6186"/>
    <lineage>
        <taxon>Eukaryota</taxon>
        <taxon>Metazoa</taxon>
        <taxon>Spiralia</taxon>
        <taxon>Lophotrochozoa</taxon>
        <taxon>Platyhelminthes</taxon>
        <taxon>Trematoda</taxon>
        <taxon>Digenea</taxon>
        <taxon>Strigeidida</taxon>
        <taxon>Schistosomatoidea</taxon>
        <taxon>Schistosomatidae</taxon>
        <taxon>Schistosoma</taxon>
    </lineage>
</organism>
<reference evidence="1 2" key="2">
    <citation type="submission" date="2018-11" db="EMBL/GenBank/DDBJ databases">
        <authorList>
            <consortium name="Pathogen Informatics"/>
        </authorList>
    </citation>
    <scope>NUCLEOTIDE SEQUENCE [LARGE SCALE GENOMIC DNA]</scope>
    <source>
        <strain evidence="1">Dakar</strain>
        <strain evidence="2">Dakar, Senegal</strain>
    </source>
</reference>
<protein>
    <submittedName>
        <fullName evidence="3">CarD_TRCF domain-containing protein</fullName>
    </submittedName>
</protein>
<proteinExistence type="predicted"/>
<dbReference type="Proteomes" id="UP000279833">
    <property type="component" value="Unassembled WGS sequence"/>
</dbReference>
<evidence type="ECO:0000313" key="1">
    <source>
        <dbReference type="EMBL" id="VDO61322.1"/>
    </source>
</evidence>
<reference evidence="3" key="1">
    <citation type="submission" date="2016-06" db="UniProtKB">
        <authorList>
            <consortium name="WormBaseParasite"/>
        </authorList>
    </citation>
    <scope>IDENTIFICATION</scope>
</reference>
<keyword evidence="2" id="KW-1185">Reference proteome</keyword>
<accession>A0A183JCJ9</accession>
<evidence type="ECO:0000313" key="3">
    <source>
        <dbReference type="WBParaSite" id="SCUD_0000040601-mRNA-1"/>
    </source>
</evidence>
<dbReference type="AlphaFoldDB" id="A0A183JCJ9"/>
<dbReference type="WBParaSite" id="SCUD_0000040601-mRNA-1">
    <property type="protein sequence ID" value="SCUD_0000040601-mRNA-1"/>
    <property type="gene ID" value="SCUD_0000040601"/>
</dbReference>
<gene>
    <name evidence="1" type="ORF">SCUD_LOCUS407</name>
</gene>